<evidence type="ECO:0000256" key="2">
    <source>
        <dbReference type="ARBA" id="ARBA00022803"/>
    </source>
</evidence>
<reference evidence="3" key="1">
    <citation type="submission" date="2019-03" db="EMBL/GenBank/DDBJ databases">
        <title>Single cell metagenomics reveals metabolic interactions within the superorganism composed of flagellate Streblomastix strix and complex community of Bacteroidetes bacteria on its surface.</title>
        <authorList>
            <person name="Treitli S.C."/>
            <person name="Kolisko M."/>
            <person name="Husnik F."/>
            <person name="Keeling P."/>
            <person name="Hampl V."/>
        </authorList>
    </citation>
    <scope>NUCLEOTIDE SEQUENCE</scope>
    <source>
        <strain evidence="3">STM</strain>
    </source>
</reference>
<evidence type="ECO:0000313" key="3">
    <source>
        <dbReference type="EMBL" id="KAA6351874.1"/>
    </source>
</evidence>
<sequence>MKRLLLLMALLTTVYFSFAQVKSVKEAKSIAGGTSPDLRKAEDLIKKALIDPTTKDDPNTWNVAGYIQKRINEKEMENAYLKKKYDTLKTYNSILNMYNYFLKCDDLSQIPDAKGKIKNKFRKDNLATLLIERPNLINGGIIYFNKNNNKKALEFFSTYIDVASHPMFESQNFFVKDTMISQVAYFTSLSAMRMEDYPSVIKYASYGEDDKETGKFVLEYLATAYKTRNDTIQWIEVLKKGVRKYPDHPFFYGHLIDYYSNQNQYDEAVKIADEMLNIYPNNAFYLYVKGYLYHNTKDYDNAIEFYKKTVEIDPNYAEAYSNLGLIYCLKAQEYLEKSTAVDMNSSKYKEEQAAIKKFYGEAKPYYEKARLLKPDREELWLQGLYRIYYNLNMGKEFEEIEKLM</sequence>
<name>A0A5J4T0Q3_9ZZZZ</name>
<dbReference type="PROSITE" id="PS50293">
    <property type="entry name" value="TPR_REGION"/>
    <property type="match status" value="1"/>
</dbReference>
<dbReference type="PANTHER" id="PTHR44943:SF8">
    <property type="entry name" value="TPR REPEAT-CONTAINING PROTEIN MJ0263"/>
    <property type="match status" value="1"/>
</dbReference>
<keyword evidence="1" id="KW-0677">Repeat</keyword>
<dbReference type="InterPro" id="IPR051685">
    <property type="entry name" value="Ycf3/AcsC/BcsC/TPR_MFPF"/>
</dbReference>
<dbReference type="SUPFAM" id="SSF48452">
    <property type="entry name" value="TPR-like"/>
    <property type="match status" value="1"/>
</dbReference>
<protein>
    <submittedName>
        <fullName evidence="3">Uncharacterized protein</fullName>
    </submittedName>
</protein>
<dbReference type="EMBL" id="SNRY01000008">
    <property type="protein sequence ID" value="KAA6351874.1"/>
    <property type="molecule type" value="Genomic_DNA"/>
</dbReference>
<proteinExistence type="predicted"/>
<dbReference type="Gene3D" id="1.25.40.10">
    <property type="entry name" value="Tetratricopeptide repeat domain"/>
    <property type="match status" value="1"/>
</dbReference>
<dbReference type="PANTHER" id="PTHR44943">
    <property type="entry name" value="CELLULOSE SYNTHASE OPERON PROTEIN C"/>
    <property type="match status" value="1"/>
</dbReference>
<dbReference type="SMART" id="SM00028">
    <property type="entry name" value="TPR"/>
    <property type="match status" value="2"/>
</dbReference>
<organism evidence="3">
    <name type="scientific">termite gut metagenome</name>
    <dbReference type="NCBI Taxonomy" id="433724"/>
    <lineage>
        <taxon>unclassified sequences</taxon>
        <taxon>metagenomes</taxon>
        <taxon>organismal metagenomes</taxon>
    </lineage>
</organism>
<dbReference type="Pfam" id="PF13414">
    <property type="entry name" value="TPR_11"/>
    <property type="match status" value="1"/>
</dbReference>
<dbReference type="InterPro" id="IPR011990">
    <property type="entry name" value="TPR-like_helical_dom_sf"/>
</dbReference>
<accession>A0A5J4T0Q3</accession>
<dbReference type="PROSITE" id="PS50005">
    <property type="entry name" value="TPR"/>
    <property type="match status" value="1"/>
</dbReference>
<dbReference type="AlphaFoldDB" id="A0A5J4T0Q3"/>
<evidence type="ECO:0000256" key="1">
    <source>
        <dbReference type="ARBA" id="ARBA00022737"/>
    </source>
</evidence>
<comment type="caution">
    <text evidence="3">The sequence shown here is derived from an EMBL/GenBank/DDBJ whole genome shotgun (WGS) entry which is preliminary data.</text>
</comment>
<dbReference type="InterPro" id="IPR019734">
    <property type="entry name" value="TPR_rpt"/>
</dbReference>
<keyword evidence="2" id="KW-0802">TPR repeat</keyword>
<gene>
    <name evidence="3" type="ORF">EZS27_000823</name>
</gene>